<dbReference type="Pfam" id="PF02518">
    <property type="entry name" value="HATPase_c"/>
    <property type="match status" value="1"/>
</dbReference>
<keyword evidence="3 6" id="KW-0808">Transferase</keyword>
<dbReference type="AlphaFoldDB" id="A0A1J5R685"/>
<comment type="catalytic activity">
    <reaction evidence="1">
        <text>ATP + protein L-histidine = ADP + protein N-phospho-L-histidine.</text>
        <dbReference type="EC" id="2.7.13.3"/>
    </reaction>
</comment>
<dbReference type="PRINTS" id="PR00344">
    <property type="entry name" value="BCTRLSENSOR"/>
</dbReference>
<organism evidence="6">
    <name type="scientific">mine drainage metagenome</name>
    <dbReference type="NCBI Taxonomy" id="410659"/>
    <lineage>
        <taxon>unclassified sequences</taxon>
        <taxon>metagenomes</taxon>
        <taxon>ecological metagenomes</taxon>
    </lineage>
</organism>
<dbReference type="GO" id="GO:0004673">
    <property type="term" value="F:protein histidine kinase activity"/>
    <property type="evidence" value="ECO:0007669"/>
    <property type="project" value="UniProtKB-EC"/>
</dbReference>
<dbReference type="EC" id="2.7.13.3" evidence="2"/>
<dbReference type="InterPro" id="IPR004358">
    <property type="entry name" value="Sig_transdc_His_kin-like_C"/>
</dbReference>
<dbReference type="GO" id="GO:0030295">
    <property type="term" value="F:protein kinase activator activity"/>
    <property type="evidence" value="ECO:0007669"/>
    <property type="project" value="TreeGrafter"/>
</dbReference>
<dbReference type="InterPro" id="IPR005467">
    <property type="entry name" value="His_kinase_dom"/>
</dbReference>
<dbReference type="PROSITE" id="PS50109">
    <property type="entry name" value="HIS_KIN"/>
    <property type="match status" value="1"/>
</dbReference>
<dbReference type="InterPro" id="IPR036890">
    <property type="entry name" value="HATPase_C_sf"/>
</dbReference>
<proteinExistence type="predicted"/>
<dbReference type="CDD" id="cd00075">
    <property type="entry name" value="HATPase"/>
    <property type="match status" value="1"/>
</dbReference>
<dbReference type="PANTHER" id="PTHR42878:SF14">
    <property type="entry name" value="OSMOLARITY TWO-COMPONENT SYSTEM PROTEIN SSK1"/>
    <property type="match status" value="1"/>
</dbReference>
<comment type="caution">
    <text evidence="6">The sequence shown here is derived from an EMBL/GenBank/DDBJ whole genome shotgun (WGS) entry which is preliminary data.</text>
</comment>
<dbReference type="InterPro" id="IPR003594">
    <property type="entry name" value="HATPase_dom"/>
</dbReference>
<name>A0A1J5R685_9ZZZZ</name>
<dbReference type="GO" id="GO:0000156">
    <property type="term" value="F:phosphorelay response regulator activity"/>
    <property type="evidence" value="ECO:0007669"/>
    <property type="project" value="TreeGrafter"/>
</dbReference>
<evidence type="ECO:0000256" key="2">
    <source>
        <dbReference type="ARBA" id="ARBA00012438"/>
    </source>
</evidence>
<accession>A0A1J5R685</accession>
<feature type="domain" description="Histidine kinase" evidence="5">
    <location>
        <begin position="9"/>
        <end position="225"/>
    </location>
</feature>
<dbReference type="GO" id="GO:0007234">
    <property type="term" value="P:osmosensory signaling via phosphorelay pathway"/>
    <property type="evidence" value="ECO:0007669"/>
    <property type="project" value="TreeGrafter"/>
</dbReference>
<dbReference type="SMART" id="SM00387">
    <property type="entry name" value="HATPase_c"/>
    <property type="match status" value="1"/>
</dbReference>
<dbReference type="Gene3D" id="3.30.565.10">
    <property type="entry name" value="Histidine kinase-like ATPase, C-terminal domain"/>
    <property type="match status" value="1"/>
</dbReference>
<dbReference type="PANTHER" id="PTHR42878">
    <property type="entry name" value="TWO-COMPONENT HISTIDINE KINASE"/>
    <property type="match status" value="1"/>
</dbReference>
<reference evidence="6" key="1">
    <citation type="submission" date="2016-10" db="EMBL/GenBank/DDBJ databases">
        <title>Sequence of Gallionella enrichment culture.</title>
        <authorList>
            <person name="Poehlein A."/>
            <person name="Muehling M."/>
            <person name="Daniel R."/>
        </authorList>
    </citation>
    <scope>NUCLEOTIDE SEQUENCE</scope>
</reference>
<dbReference type="EMBL" id="MLJW01000258">
    <property type="protein sequence ID" value="OIQ91486.1"/>
    <property type="molecule type" value="Genomic_DNA"/>
</dbReference>
<evidence type="ECO:0000256" key="4">
    <source>
        <dbReference type="ARBA" id="ARBA00022777"/>
    </source>
</evidence>
<protein>
    <recommendedName>
        <fullName evidence="2">histidine kinase</fullName>
        <ecNumber evidence="2">2.7.13.3</ecNumber>
    </recommendedName>
</protein>
<evidence type="ECO:0000259" key="5">
    <source>
        <dbReference type="PROSITE" id="PS50109"/>
    </source>
</evidence>
<dbReference type="InterPro" id="IPR050351">
    <property type="entry name" value="BphY/WalK/GraS-like"/>
</dbReference>
<evidence type="ECO:0000313" key="6">
    <source>
        <dbReference type="EMBL" id="OIQ91486.1"/>
    </source>
</evidence>
<gene>
    <name evidence="6" type="primary">cpxA_3</name>
    <name evidence="6" type="ORF">GALL_266230</name>
</gene>
<sequence>MMQQTLSALVIHDIKNSLALLEADLEQLNHRADAPDEARKAYQRCIELKNRLICFLTLYKHEHAGLKPNISEVELFEFLEDLVAGSQSAMLASRHGHAIEVCVADLGIRIAPEVRRKGVASLDEYLVDLALESALNNAVRYAASKVDIWFEQDADRLTFFVLDDGPRPTRTGNAAQEASPGKPASTGLGLSLCKAVTEAHGGGSVALADAPGGGALFTMAFDIAG</sequence>
<dbReference type="SUPFAM" id="SSF55874">
    <property type="entry name" value="ATPase domain of HSP90 chaperone/DNA topoisomerase II/histidine kinase"/>
    <property type="match status" value="1"/>
</dbReference>
<evidence type="ECO:0000256" key="3">
    <source>
        <dbReference type="ARBA" id="ARBA00022679"/>
    </source>
</evidence>
<evidence type="ECO:0000256" key="1">
    <source>
        <dbReference type="ARBA" id="ARBA00000085"/>
    </source>
</evidence>
<keyword evidence="4" id="KW-0418">Kinase</keyword>